<reference evidence="5" key="1">
    <citation type="journal article" date="2019" name="MBio">
        <title>Virus Genomes from Deep Sea Sediments Expand the Ocean Megavirome and Support Independent Origins of Viral Gigantism.</title>
        <authorList>
            <person name="Backstrom D."/>
            <person name="Yutin N."/>
            <person name="Jorgensen S.L."/>
            <person name="Dharamshi J."/>
            <person name="Homa F."/>
            <person name="Zaremba-Niedwiedzka K."/>
            <person name="Spang A."/>
            <person name="Wolf Y.I."/>
            <person name="Koonin E.V."/>
            <person name="Ettema T.J."/>
        </authorList>
    </citation>
    <scope>NUCLEOTIDE SEQUENCE</scope>
</reference>
<evidence type="ECO:0000256" key="2">
    <source>
        <dbReference type="ARBA" id="ARBA00022741"/>
    </source>
</evidence>
<feature type="domain" description="AAA+ ATPase" evidence="4">
    <location>
        <begin position="15"/>
        <end position="129"/>
    </location>
</feature>
<dbReference type="GO" id="GO:0005524">
    <property type="term" value="F:ATP binding"/>
    <property type="evidence" value="ECO:0007669"/>
    <property type="project" value="UniProtKB-KW"/>
</dbReference>
<dbReference type="PANTHER" id="PTHR43392">
    <property type="entry name" value="AAA-TYPE ATPASE FAMILY PROTEIN / ANKYRIN REPEAT FAMILY PROTEIN"/>
    <property type="match status" value="1"/>
</dbReference>
<dbReference type="InterPro" id="IPR000641">
    <property type="entry name" value="CbxX/CfxQ"/>
</dbReference>
<evidence type="ECO:0000256" key="1">
    <source>
        <dbReference type="ARBA" id="ARBA00010378"/>
    </source>
</evidence>
<organism evidence="5">
    <name type="scientific">Mimivirus LCMiAC01</name>
    <dbReference type="NCBI Taxonomy" id="2506608"/>
    <lineage>
        <taxon>Viruses</taxon>
        <taxon>Varidnaviria</taxon>
        <taxon>Bamfordvirae</taxon>
        <taxon>Nucleocytoviricota</taxon>
        <taxon>Megaviricetes</taxon>
        <taxon>Imitervirales</taxon>
        <taxon>Mimiviridae</taxon>
        <taxon>Klosneuvirinae</taxon>
    </lineage>
</organism>
<dbReference type="CDD" id="cd00009">
    <property type="entry name" value="AAA"/>
    <property type="match status" value="1"/>
</dbReference>
<evidence type="ECO:0000259" key="4">
    <source>
        <dbReference type="SMART" id="SM00382"/>
    </source>
</evidence>
<dbReference type="SUPFAM" id="SSF52540">
    <property type="entry name" value="P-loop containing nucleoside triphosphate hydrolases"/>
    <property type="match status" value="1"/>
</dbReference>
<keyword evidence="2" id="KW-0547">Nucleotide-binding</keyword>
<dbReference type="InterPro" id="IPR050773">
    <property type="entry name" value="CbxX/CfxQ_RuBisCO_ESX"/>
</dbReference>
<dbReference type="InterPro" id="IPR003593">
    <property type="entry name" value="AAA+_ATPase"/>
</dbReference>
<dbReference type="InterPro" id="IPR027417">
    <property type="entry name" value="P-loop_NTPase"/>
</dbReference>
<keyword evidence="3" id="KW-0067">ATP-binding</keyword>
<dbReference type="EMBL" id="MK500394">
    <property type="protein sequence ID" value="QBK88653.1"/>
    <property type="molecule type" value="Genomic_DNA"/>
</dbReference>
<gene>
    <name evidence="5" type="ORF">LCMiAC01_03310</name>
</gene>
<protein>
    <submittedName>
        <fullName evidence="5">AAA family ATPase</fullName>
    </submittedName>
</protein>
<proteinExistence type="inferred from homology"/>
<comment type="similarity">
    <text evidence="1">Belongs to the CbxX/CfxQ family.</text>
</comment>
<sequence>MILYYLQHFENRNNNMLHTIIEGSPGVGKTELGKIIADIYAKMGIIKSNKFKLVKRTDLIGEYLGHTAHKTQKAIDEADGGVLFIDEAYSLGNSEKKDSFAKECIDTINQNLSENKNRFICIIAGYANELDKCFFSYNPGLKRRFPFRYSITGYDHTELRDIFLKKLKDIKWTLYEDMDMDKLTKFFKDNLSNFPYYGGDIDNLIVDIKFMHSRRVINKHPKYRRKLSNEDIMNGLKRFKDNKKKKSSDSYRNMYI</sequence>
<accession>A0A481YZH0</accession>
<dbReference type="PANTHER" id="PTHR43392:SF2">
    <property type="entry name" value="AAA-TYPE ATPASE FAMILY PROTEIN _ ANKYRIN REPEAT FAMILY PROTEIN"/>
    <property type="match status" value="1"/>
</dbReference>
<dbReference type="GO" id="GO:0016887">
    <property type="term" value="F:ATP hydrolysis activity"/>
    <property type="evidence" value="ECO:0007669"/>
    <property type="project" value="InterPro"/>
</dbReference>
<dbReference type="PRINTS" id="PR00819">
    <property type="entry name" value="CBXCFQXSUPER"/>
</dbReference>
<dbReference type="InterPro" id="IPR003959">
    <property type="entry name" value="ATPase_AAA_core"/>
</dbReference>
<dbReference type="SMART" id="SM00382">
    <property type="entry name" value="AAA"/>
    <property type="match status" value="1"/>
</dbReference>
<evidence type="ECO:0000313" key="5">
    <source>
        <dbReference type="EMBL" id="QBK88653.1"/>
    </source>
</evidence>
<dbReference type="Pfam" id="PF00004">
    <property type="entry name" value="AAA"/>
    <property type="match status" value="1"/>
</dbReference>
<evidence type="ECO:0000256" key="3">
    <source>
        <dbReference type="ARBA" id="ARBA00022840"/>
    </source>
</evidence>
<dbReference type="Gene3D" id="3.40.50.300">
    <property type="entry name" value="P-loop containing nucleotide triphosphate hydrolases"/>
    <property type="match status" value="1"/>
</dbReference>
<name>A0A481YZH0_9VIRU</name>